<sequence length="38" mass="4466">MWLSACEKSARILHAFGEKLPESALFSTKYFFWIREAT</sequence>
<reference evidence="1 2" key="1">
    <citation type="journal article" date="2013" name="Genome Announc.">
        <title>Draft Genome Sequence of the Psychrophilic and Alkaliphilic Rhodonellum psychrophilum Strain GCM71T.</title>
        <authorList>
            <person name="Hauptmann A.L."/>
            <person name="Glaring M.A."/>
            <person name="Hallin P.F."/>
            <person name="Prieme A."/>
            <person name="Stougaard P."/>
        </authorList>
    </citation>
    <scope>NUCLEOTIDE SEQUENCE [LARGE SCALE GENOMIC DNA]</scope>
    <source>
        <strain evidence="1 2">GCM71</strain>
    </source>
</reference>
<accession>U5BIA7</accession>
<protein>
    <submittedName>
        <fullName evidence="1">Uncharacterized protein</fullName>
    </submittedName>
</protein>
<evidence type="ECO:0000313" key="2">
    <source>
        <dbReference type="Proteomes" id="UP000016843"/>
    </source>
</evidence>
<dbReference type="Proteomes" id="UP000016843">
    <property type="component" value="Unassembled WGS sequence"/>
</dbReference>
<name>U5BIA7_9BACT</name>
<keyword evidence="2" id="KW-1185">Reference proteome</keyword>
<evidence type="ECO:0000313" key="1">
    <source>
        <dbReference type="EMBL" id="ERM80145.1"/>
    </source>
</evidence>
<comment type="caution">
    <text evidence="1">The sequence shown here is derived from an EMBL/GenBank/DDBJ whole genome shotgun (WGS) entry which is preliminary data.</text>
</comment>
<gene>
    <name evidence="1" type="ORF">P872_14515</name>
</gene>
<dbReference type="AlphaFoldDB" id="U5BIA7"/>
<organism evidence="1 2">
    <name type="scientific">Rhodonellum psychrophilum GCM71 = DSM 17998</name>
    <dbReference type="NCBI Taxonomy" id="1123057"/>
    <lineage>
        <taxon>Bacteria</taxon>
        <taxon>Pseudomonadati</taxon>
        <taxon>Bacteroidota</taxon>
        <taxon>Cytophagia</taxon>
        <taxon>Cytophagales</taxon>
        <taxon>Cytophagaceae</taxon>
        <taxon>Rhodonellum</taxon>
    </lineage>
</organism>
<proteinExistence type="predicted"/>
<dbReference type="EMBL" id="AWXR01000155">
    <property type="protein sequence ID" value="ERM80145.1"/>
    <property type="molecule type" value="Genomic_DNA"/>
</dbReference>